<evidence type="ECO:0000256" key="2">
    <source>
        <dbReference type="ARBA" id="ARBA00023043"/>
    </source>
</evidence>
<dbReference type="InterPro" id="IPR036770">
    <property type="entry name" value="Ankyrin_rpt-contain_sf"/>
</dbReference>
<dbReference type="Proteomes" id="UP001189429">
    <property type="component" value="Unassembled WGS sequence"/>
</dbReference>
<dbReference type="PROSITE" id="PS50297">
    <property type="entry name" value="ANK_REP_REGION"/>
    <property type="match status" value="1"/>
</dbReference>
<keyword evidence="6" id="KW-1185">Reference proteome</keyword>
<keyword evidence="2 3" id="KW-0040">ANK repeat</keyword>
<protein>
    <submittedName>
        <fullName evidence="5">Uncharacterized protein</fullName>
    </submittedName>
</protein>
<dbReference type="Pfam" id="PF12796">
    <property type="entry name" value="Ank_2"/>
    <property type="match status" value="1"/>
</dbReference>
<feature type="compositionally biased region" description="Basic residues" evidence="4">
    <location>
        <begin position="11"/>
        <end position="22"/>
    </location>
</feature>
<dbReference type="EMBL" id="CAUYUJ010017119">
    <property type="protein sequence ID" value="CAK0871977.1"/>
    <property type="molecule type" value="Genomic_DNA"/>
</dbReference>
<evidence type="ECO:0000313" key="5">
    <source>
        <dbReference type="EMBL" id="CAK0871977.1"/>
    </source>
</evidence>
<gene>
    <name evidence="5" type="ORF">PCOR1329_LOCUS57594</name>
</gene>
<proteinExistence type="predicted"/>
<feature type="region of interest" description="Disordered" evidence="4">
    <location>
        <begin position="1"/>
        <end position="34"/>
    </location>
</feature>
<evidence type="ECO:0000256" key="1">
    <source>
        <dbReference type="ARBA" id="ARBA00022737"/>
    </source>
</evidence>
<feature type="compositionally biased region" description="Low complexity" evidence="4">
    <location>
        <begin position="156"/>
        <end position="171"/>
    </location>
</feature>
<reference evidence="5" key="1">
    <citation type="submission" date="2023-10" db="EMBL/GenBank/DDBJ databases">
        <authorList>
            <person name="Chen Y."/>
            <person name="Shah S."/>
            <person name="Dougan E. K."/>
            <person name="Thang M."/>
            <person name="Chan C."/>
        </authorList>
    </citation>
    <scope>NUCLEOTIDE SEQUENCE [LARGE SCALE GENOMIC DNA]</scope>
</reference>
<dbReference type="PROSITE" id="PS50088">
    <property type="entry name" value="ANK_REPEAT"/>
    <property type="match status" value="1"/>
</dbReference>
<evidence type="ECO:0000256" key="4">
    <source>
        <dbReference type="SAM" id="MobiDB-lite"/>
    </source>
</evidence>
<dbReference type="Gene3D" id="1.25.40.20">
    <property type="entry name" value="Ankyrin repeat-containing domain"/>
    <property type="match status" value="1"/>
</dbReference>
<comment type="caution">
    <text evidence="5">The sequence shown here is derived from an EMBL/GenBank/DDBJ whole genome shotgun (WGS) entry which is preliminary data.</text>
</comment>
<dbReference type="SMART" id="SM00248">
    <property type="entry name" value="ANK"/>
    <property type="match status" value="2"/>
</dbReference>
<dbReference type="PANTHER" id="PTHR24173:SF74">
    <property type="entry name" value="ANKYRIN REPEAT DOMAIN-CONTAINING PROTEIN 16"/>
    <property type="match status" value="1"/>
</dbReference>
<dbReference type="PANTHER" id="PTHR24173">
    <property type="entry name" value="ANKYRIN REPEAT CONTAINING"/>
    <property type="match status" value="1"/>
</dbReference>
<name>A0ABN9VGN6_9DINO</name>
<organism evidence="5 6">
    <name type="scientific">Prorocentrum cordatum</name>
    <dbReference type="NCBI Taxonomy" id="2364126"/>
    <lineage>
        <taxon>Eukaryota</taxon>
        <taxon>Sar</taxon>
        <taxon>Alveolata</taxon>
        <taxon>Dinophyceae</taxon>
        <taxon>Prorocentrales</taxon>
        <taxon>Prorocentraceae</taxon>
        <taxon>Prorocentrum</taxon>
    </lineage>
</organism>
<feature type="region of interest" description="Disordered" evidence="4">
    <location>
        <begin position="145"/>
        <end position="171"/>
    </location>
</feature>
<evidence type="ECO:0000256" key="3">
    <source>
        <dbReference type="PROSITE-ProRule" id="PRU00023"/>
    </source>
</evidence>
<dbReference type="SUPFAM" id="SSF48403">
    <property type="entry name" value="Ankyrin repeat"/>
    <property type="match status" value="1"/>
</dbReference>
<feature type="repeat" description="ANK" evidence="3">
    <location>
        <begin position="73"/>
        <end position="105"/>
    </location>
</feature>
<accession>A0ABN9VGN6</accession>
<sequence>MGGGAGGARCRPQRRPGSRRARSTGPAQARARPCASWQRTPLMVAARHGQLEVVGHCLGTSCRQPQLDLVDERGDTALMIAAREGHAQVVRALLAAGADPWARNSAGQSAADLARSEPIRADVMRAEAKLEALRRTFLAQAGVADEADGSGGGAGSCPAGSSGEAGGAVALARPGPARAGAALDGECPS</sequence>
<dbReference type="InterPro" id="IPR002110">
    <property type="entry name" value="Ankyrin_rpt"/>
</dbReference>
<evidence type="ECO:0000313" key="6">
    <source>
        <dbReference type="Proteomes" id="UP001189429"/>
    </source>
</evidence>
<keyword evidence="1" id="KW-0677">Repeat</keyword>